<sequence length="46" mass="5403">MATELRDEVRMNGAWSRIEIVKGEVYLEIGYEELWRKSSGVFLEVL</sequence>
<comment type="caution">
    <text evidence="1">The sequence shown here is derived from an EMBL/GenBank/DDBJ whole genome shotgun (WGS) entry which is preliminary data.</text>
</comment>
<evidence type="ECO:0000313" key="2">
    <source>
        <dbReference type="Proteomes" id="UP001589833"/>
    </source>
</evidence>
<dbReference type="Proteomes" id="UP001589833">
    <property type="component" value="Unassembled WGS sequence"/>
</dbReference>
<name>A0ABV6NL38_9BACI</name>
<accession>A0ABV6NL38</accession>
<gene>
    <name evidence="1" type="ORF">ACFFH4_21500</name>
</gene>
<evidence type="ECO:0000313" key="1">
    <source>
        <dbReference type="EMBL" id="MFC0561492.1"/>
    </source>
</evidence>
<keyword evidence="2" id="KW-1185">Reference proteome</keyword>
<organism evidence="1 2">
    <name type="scientific">Halalkalibacter alkalisediminis</name>
    <dbReference type="NCBI Taxonomy" id="935616"/>
    <lineage>
        <taxon>Bacteria</taxon>
        <taxon>Bacillati</taxon>
        <taxon>Bacillota</taxon>
        <taxon>Bacilli</taxon>
        <taxon>Bacillales</taxon>
        <taxon>Bacillaceae</taxon>
        <taxon>Halalkalibacter</taxon>
    </lineage>
</organism>
<protein>
    <submittedName>
        <fullName evidence="1">Uncharacterized protein</fullName>
    </submittedName>
</protein>
<proteinExistence type="predicted"/>
<dbReference type="EMBL" id="JBHLTR010000071">
    <property type="protein sequence ID" value="MFC0561492.1"/>
    <property type="molecule type" value="Genomic_DNA"/>
</dbReference>
<reference evidence="1 2" key="1">
    <citation type="submission" date="2024-09" db="EMBL/GenBank/DDBJ databases">
        <authorList>
            <person name="Sun Q."/>
            <person name="Mori K."/>
        </authorList>
    </citation>
    <scope>NUCLEOTIDE SEQUENCE [LARGE SCALE GENOMIC DNA]</scope>
    <source>
        <strain evidence="1 2">NCAIM B.02301</strain>
    </source>
</reference>